<gene>
    <name evidence="9" type="ORF">NQ502_08475</name>
</gene>
<accession>A0ABY5VKG7</accession>
<dbReference type="PANTHER" id="PTHR43386">
    <property type="entry name" value="OLIGOPEPTIDE TRANSPORT SYSTEM PERMEASE PROTEIN APPC"/>
    <property type="match status" value="1"/>
</dbReference>
<dbReference type="PANTHER" id="PTHR43386:SF1">
    <property type="entry name" value="D,D-DIPEPTIDE TRANSPORT SYSTEM PERMEASE PROTEIN DDPC-RELATED"/>
    <property type="match status" value="1"/>
</dbReference>
<keyword evidence="3" id="KW-1003">Cell membrane</keyword>
<evidence type="ECO:0000256" key="7">
    <source>
        <dbReference type="RuleBase" id="RU363032"/>
    </source>
</evidence>
<dbReference type="Pfam" id="PF00528">
    <property type="entry name" value="BPD_transp_1"/>
    <property type="match status" value="1"/>
</dbReference>
<dbReference type="Proteomes" id="UP001060164">
    <property type="component" value="Chromosome"/>
</dbReference>
<dbReference type="InterPro" id="IPR050366">
    <property type="entry name" value="BP-dependent_transpt_permease"/>
</dbReference>
<keyword evidence="2 7" id="KW-0813">Transport</keyword>
<dbReference type="PROSITE" id="PS50928">
    <property type="entry name" value="ABC_TM1"/>
    <property type="match status" value="1"/>
</dbReference>
<comment type="subcellular location">
    <subcellularLocation>
        <location evidence="1 7">Cell membrane</location>
        <topology evidence="1 7">Multi-pass membrane protein</topology>
    </subcellularLocation>
</comment>
<dbReference type="InterPro" id="IPR035906">
    <property type="entry name" value="MetI-like_sf"/>
</dbReference>
<name>A0ABY5VKG7_9FIRM</name>
<evidence type="ECO:0000259" key="8">
    <source>
        <dbReference type="PROSITE" id="PS50928"/>
    </source>
</evidence>
<dbReference type="Gene3D" id="1.10.3720.10">
    <property type="entry name" value="MetI-like"/>
    <property type="match status" value="1"/>
</dbReference>
<keyword evidence="6 7" id="KW-0472">Membrane</keyword>
<dbReference type="InterPro" id="IPR000515">
    <property type="entry name" value="MetI-like"/>
</dbReference>
<feature type="domain" description="ABC transmembrane type-1" evidence="8">
    <location>
        <begin position="91"/>
        <end position="280"/>
    </location>
</feature>
<feature type="transmembrane region" description="Helical" evidence="7">
    <location>
        <begin position="212"/>
        <end position="238"/>
    </location>
</feature>
<sequence>MNKATDRKKRSPRRNSNAAIVWRRLLRNKTAMIGLIILVIITLVCLLADVFAPFGYDEQDVMSKFMGPGAEHWFGTDNLGRDIFSRILYGGRLTLVVGFGATGIAAVIGTVLGALAGYYGGKIDNVIMRILDVFMAVPNLVLAIALAAVMGTGIKSCMLAVGISAIPTFARTIRGPILAVKSEEYIEAAKSVDASDLRIIFKHVFLNVLSPVIVQLTLQIASAITNAAALSFLGLGIVPPTPEWGSMLSSARTYILKYPMLCVWPGLSIALVVLSLNLFGDGLRDALDPRLKD</sequence>
<evidence type="ECO:0000313" key="9">
    <source>
        <dbReference type="EMBL" id="UWP61050.1"/>
    </source>
</evidence>
<proteinExistence type="inferred from homology"/>
<keyword evidence="4 7" id="KW-0812">Transmembrane</keyword>
<dbReference type="CDD" id="cd06261">
    <property type="entry name" value="TM_PBP2"/>
    <property type="match status" value="1"/>
</dbReference>
<reference evidence="9" key="1">
    <citation type="journal article" date="2022" name="Cell">
        <title>Design, construction, and in vivo augmentation of a complex gut microbiome.</title>
        <authorList>
            <person name="Cheng A.G."/>
            <person name="Ho P.Y."/>
            <person name="Aranda-Diaz A."/>
            <person name="Jain S."/>
            <person name="Yu F.B."/>
            <person name="Meng X."/>
            <person name="Wang M."/>
            <person name="Iakiviak M."/>
            <person name="Nagashima K."/>
            <person name="Zhao A."/>
            <person name="Murugkar P."/>
            <person name="Patil A."/>
            <person name="Atabakhsh K."/>
            <person name="Weakley A."/>
            <person name="Yan J."/>
            <person name="Brumbaugh A.R."/>
            <person name="Higginbottom S."/>
            <person name="Dimas A."/>
            <person name="Shiver A.L."/>
            <person name="Deutschbauer A."/>
            <person name="Neff N."/>
            <person name="Sonnenburg J.L."/>
            <person name="Huang K.C."/>
            <person name="Fischbach M.A."/>
        </authorList>
    </citation>
    <scope>NUCLEOTIDE SEQUENCE</scope>
    <source>
        <strain evidence="9">DSM 19829</strain>
    </source>
</reference>
<evidence type="ECO:0000256" key="1">
    <source>
        <dbReference type="ARBA" id="ARBA00004651"/>
    </source>
</evidence>
<protein>
    <submittedName>
        <fullName evidence="9">ABC transporter permease</fullName>
    </submittedName>
</protein>
<feature type="transmembrane region" description="Helical" evidence="7">
    <location>
        <begin position="33"/>
        <end position="56"/>
    </location>
</feature>
<dbReference type="InterPro" id="IPR025966">
    <property type="entry name" value="OppC_N"/>
</dbReference>
<evidence type="ECO:0000256" key="3">
    <source>
        <dbReference type="ARBA" id="ARBA00022475"/>
    </source>
</evidence>
<feature type="transmembrane region" description="Helical" evidence="7">
    <location>
        <begin position="130"/>
        <end position="150"/>
    </location>
</feature>
<keyword evidence="5 7" id="KW-1133">Transmembrane helix</keyword>
<dbReference type="EMBL" id="CP102290">
    <property type="protein sequence ID" value="UWP61050.1"/>
    <property type="molecule type" value="Genomic_DNA"/>
</dbReference>
<dbReference type="RefSeq" id="WP_028529576.1">
    <property type="nucleotide sequence ID" value="NZ_CABLBR010000028.1"/>
</dbReference>
<dbReference type="Pfam" id="PF12911">
    <property type="entry name" value="OppC_N"/>
    <property type="match status" value="1"/>
</dbReference>
<organism evidence="9 10">
    <name type="scientific">Ruminococcus gauvreauii</name>
    <dbReference type="NCBI Taxonomy" id="438033"/>
    <lineage>
        <taxon>Bacteria</taxon>
        <taxon>Bacillati</taxon>
        <taxon>Bacillota</taxon>
        <taxon>Clostridia</taxon>
        <taxon>Eubacteriales</taxon>
        <taxon>Oscillospiraceae</taxon>
        <taxon>Ruminococcus</taxon>
    </lineage>
</organism>
<evidence type="ECO:0000256" key="4">
    <source>
        <dbReference type="ARBA" id="ARBA00022692"/>
    </source>
</evidence>
<evidence type="ECO:0000256" key="6">
    <source>
        <dbReference type="ARBA" id="ARBA00023136"/>
    </source>
</evidence>
<evidence type="ECO:0000313" key="10">
    <source>
        <dbReference type="Proteomes" id="UP001060164"/>
    </source>
</evidence>
<dbReference type="SUPFAM" id="SSF161098">
    <property type="entry name" value="MetI-like"/>
    <property type="match status" value="1"/>
</dbReference>
<evidence type="ECO:0000256" key="2">
    <source>
        <dbReference type="ARBA" id="ARBA00022448"/>
    </source>
</evidence>
<feature type="transmembrane region" description="Helical" evidence="7">
    <location>
        <begin position="95"/>
        <end position="118"/>
    </location>
</feature>
<keyword evidence="10" id="KW-1185">Reference proteome</keyword>
<evidence type="ECO:0000256" key="5">
    <source>
        <dbReference type="ARBA" id="ARBA00022989"/>
    </source>
</evidence>
<comment type="similarity">
    <text evidence="7">Belongs to the binding-protein-dependent transport system permease family.</text>
</comment>
<feature type="transmembrane region" description="Helical" evidence="7">
    <location>
        <begin position="258"/>
        <end position="279"/>
    </location>
</feature>